<proteinExistence type="inferred from homology"/>
<evidence type="ECO:0000259" key="4">
    <source>
        <dbReference type="Pfam" id="PF20696"/>
    </source>
</evidence>
<organism evidence="5 6">
    <name type="scientific">Aquitalea aquatica</name>
    <dbReference type="NCBI Taxonomy" id="3044273"/>
    <lineage>
        <taxon>Bacteria</taxon>
        <taxon>Pseudomonadati</taxon>
        <taxon>Pseudomonadota</taxon>
        <taxon>Betaproteobacteria</taxon>
        <taxon>Neisseriales</taxon>
        <taxon>Chromobacteriaceae</taxon>
        <taxon>Aquitalea</taxon>
    </lineage>
</organism>
<dbReference type="InterPro" id="IPR048304">
    <property type="entry name" value="UbiD_Rift_dom"/>
</dbReference>
<dbReference type="SUPFAM" id="SSF143968">
    <property type="entry name" value="UbiD C-terminal domain-like"/>
    <property type="match status" value="1"/>
</dbReference>
<dbReference type="InterPro" id="IPR049383">
    <property type="entry name" value="UbiD-like_N"/>
</dbReference>
<dbReference type="InterPro" id="IPR049381">
    <property type="entry name" value="UbiD-like_C"/>
</dbReference>
<protein>
    <submittedName>
        <fullName evidence="5">UbiD family decarboxylase</fullName>
    </submittedName>
</protein>
<feature type="domain" description="3-octaprenyl-4-hydroxybenzoate carboxy-lyase-like C-terminal" evidence="4">
    <location>
        <begin position="333"/>
        <end position="467"/>
    </location>
</feature>
<comment type="similarity">
    <text evidence="1">Belongs to the UbiD family.</text>
</comment>
<dbReference type="PANTHER" id="PTHR30108:SF21">
    <property type="entry name" value="4-HYDROXYBENZOATE DECARBOXYLASE"/>
    <property type="match status" value="1"/>
</dbReference>
<feature type="domain" description="3-octaprenyl-4-hydroxybenzoate carboxy-lyase-like N-terminal" evidence="3">
    <location>
        <begin position="24"/>
        <end position="100"/>
    </location>
</feature>
<dbReference type="Pfam" id="PF20695">
    <property type="entry name" value="UbiD_N"/>
    <property type="match status" value="1"/>
</dbReference>
<dbReference type="Pfam" id="PF20696">
    <property type="entry name" value="UbiD_C"/>
    <property type="match status" value="1"/>
</dbReference>
<dbReference type="PANTHER" id="PTHR30108">
    <property type="entry name" value="3-OCTAPRENYL-4-HYDROXYBENZOATE CARBOXY-LYASE-RELATED"/>
    <property type="match status" value="1"/>
</dbReference>
<evidence type="ECO:0000313" key="5">
    <source>
        <dbReference type="EMBL" id="MBA4707722.1"/>
    </source>
</evidence>
<evidence type="ECO:0000313" key="6">
    <source>
        <dbReference type="Proteomes" id="UP000545606"/>
    </source>
</evidence>
<dbReference type="SUPFAM" id="SSF50475">
    <property type="entry name" value="FMN-binding split barrel"/>
    <property type="match status" value="1"/>
</dbReference>
<dbReference type="Proteomes" id="UP000545606">
    <property type="component" value="Unassembled WGS sequence"/>
</dbReference>
<evidence type="ECO:0000256" key="1">
    <source>
        <dbReference type="ARBA" id="ARBA00010021"/>
    </source>
</evidence>
<sequence>MHCKSDHPVHDLRSALALLQSLPGEFVSTDTEVDPEAELSGVYRYVGAGGTCMRPTRKGGPVMMFNKVKGFPDFKVVIGLVGSRKRVGHLLGCAPERLGHLLKDAVQHPQAPVEVGPDKAQCQEVVHYASDPSFDLRTLLPAPTNTEEDAGPYITMGMCYASDPETGESDITIHRLCVQSRDELSMWLTPGRHIDAFRQKAEAAGKPLPISISIGVDPAIEIAACFEPPTTPLGFDELNVAGAIRGRPVELSRCLTIPARAIAHAEVVIEGELLPNVRVREDQNTDTGKAMPEFPGYTGESKDALPVIKVKAITHRRNPILQTTVGPGEEHVNLAGIPTEASILDMVDRAMPGKLLNVFAHSSGGGKFLAVLQFKKSGPADEGRQRQAALLAFSAFPELKHVILVDEDVDIFDTDDVLWAMQTRYQGDVSTVFIPGVRCHPLDPSQIPAFSPSIRQAGTSCKTIFDCTVPFDLKSHFERSRFKEVDVKRFLPDFE</sequence>
<dbReference type="InterPro" id="IPR002830">
    <property type="entry name" value="UbiD"/>
</dbReference>
<gene>
    <name evidence="5" type="ORF">H2Z84_04870</name>
</gene>
<evidence type="ECO:0000259" key="3">
    <source>
        <dbReference type="Pfam" id="PF20695"/>
    </source>
</evidence>
<feature type="domain" description="3-octaprenyl-4-hydroxybenzoate carboxy-lyase-like Rift-related" evidence="2">
    <location>
        <begin position="115"/>
        <end position="326"/>
    </location>
</feature>
<dbReference type="GO" id="GO:0005737">
    <property type="term" value="C:cytoplasm"/>
    <property type="evidence" value="ECO:0007669"/>
    <property type="project" value="TreeGrafter"/>
</dbReference>
<dbReference type="GO" id="GO:0016831">
    <property type="term" value="F:carboxy-lyase activity"/>
    <property type="evidence" value="ECO:0007669"/>
    <property type="project" value="InterPro"/>
</dbReference>
<evidence type="ECO:0000259" key="2">
    <source>
        <dbReference type="Pfam" id="PF01977"/>
    </source>
</evidence>
<keyword evidence="6" id="KW-1185">Reference proteome</keyword>
<dbReference type="RefSeq" id="WP_181834971.1">
    <property type="nucleotide sequence ID" value="NZ_JACERN010000017.1"/>
</dbReference>
<dbReference type="EMBL" id="JACERN010000017">
    <property type="protein sequence ID" value="MBA4707722.1"/>
    <property type="molecule type" value="Genomic_DNA"/>
</dbReference>
<accession>A0A838Y326</accession>
<dbReference type="Pfam" id="PF01977">
    <property type="entry name" value="UbiD"/>
    <property type="match status" value="1"/>
</dbReference>
<comment type="caution">
    <text evidence="5">The sequence shown here is derived from an EMBL/GenBank/DDBJ whole genome shotgun (WGS) entry which is preliminary data.</text>
</comment>
<dbReference type="AlphaFoldDB" id="A0A838Y326"/>
<dbReference type="Gene3D" id="3.40.1670.10">
    <property type="entry name" value="UbiD C-terminal domain-like"/>
    <property type="match status" value="1"/>
</dbReference>
<reference evidence="5 6" key="1">
    <citation type="submission" date="2020-07" db="EMBL/GenBank/DDBJ databases">
        <title>Draft genome sequence of violacein-producing bacteria and related species.</title>
        <authorList>
            <person name="Wilson H.S."/>
            <person name="De Leon M.E."/>
        </authorList>
    </citation>
    <scope>NUCLEOTIDE SEQUENCE [LARGE SCALE GENOMIC DNA]</scope>
    <source>
        <strain evidence="5 6">HSC-21Su07</strain>
    </source>
</reference>
<name>A0A838Y326_9NEIS</name>